<name>A0A3E5A1E3_9FIRM</name>
<reference evidence="4 5" key="1">
    <citation type="submission" date="2018-08" db="EMBL/GenBank/DDBJ databases">
        <title>A genome reference for cultivated species of the human gut microbiota.</title>
        <authorList>
            <person name="Zou Y."/>
            <person name="Xue W."/>
            <person name="Luo G."/>
        </authorList>
    </citation>
    <scope>NUCLEOTIDE SEQUENCE [LARGE SCALE GENOMIC DNA]</scope>
    <source>
        <strain evidence="3 5">AM28-23</strain>
        <strain evidence="2 6">AM29-25AC</strain>
        <strain evidence="1 4">OM06-11AA</strain>
    </source>
</reference>
<evidence type="ECO:0000313" key="3">
    <source>
        <dbReference type="EMBL" id="RHE37584.1"/>
    </source>
</evidence>
<evidence type="ECO:0000313" key="6">
    <source>
        <dbReference type="Proteomes" id="UP000284644"/>
    </source>
</evidence>
<dbReference type="Proteomes" id="UP000284644">
    <property type="component" value="Unassembled WGS sequence"/>
</dbReference>
<evidence type="ECO:0000313" key="4">
    <source>
        <dbReference type="Proteomes" id="UP000261222"/>
    </source>
</evidence>
<gene>
    <name evidence="3" type="ORF">DW740_15080</name>
    <name evidence="2" type="ORF">DW767_08625</name>
    <name evidence="1" type="ORF">DXB81_17015</name>
</gene>
<dbReference type="Proteomes" id="UP000283745">
    <property type="component" value="Unassembled WGS sequence"/>
</dbReference>
<dbReference type="AlphaFoldDB" id="A0A3E5A1E3"/>
<organism evidence="1 4">
    <name type="scientific">Blautia obeum</name>
    <dbReference type="NCBI Taxonomy" id="40520"/>
    <lineage>
        <taxon>Bacteria</taxon>
        <taxon>Bacillati</taxon>
        <taxon>Bacillota</taxon>
        <taxon>Clostridia</taxon>
        <taxon>Lachnospirales</taxon>
        <taxon>Lachnospiraceae</taxon>
        <taxon>Blautia</taxon>
    </lineage>
</organism>
<dbReference type="Proteomes" id="UP000261222">
    <property type="component" value="Unassembled WGS sequence"/>
</dbReference>
<comment type="caution">
    <text evidence="1">The sequence shown here is derived from an EMBL/GenBank/DDBJ whole genome shotgun (WGS) entry which is preliminary data.</text>
</comment>
<proteinExistence type="predicted"/>
<dbReference type="RefSeq" id="WP_117739718.1">
    <property type="nucleotide sequence ID" value="NZ_CABJFK010000014.1"/>
</dbReference>
<evidence type="ECO:0000313" key="5">
    <source>
        <dbReference type="Proteomes" id="UP000283745"/>
    </source>
</evidence>
<dbReference type="EMBL" id="QSKF01000014">
    <property type="protein sequence ID" value="RHE37584.1"/>
    <property type="molecule type" value="Genomic_DNA"/>
</dbReference>
<protein>
    <submittedName>
        <fullName evidence="1">Uncharacterized protein</fullName>
    </submittedName>
</protein>
<sequence>MENTKVCVEVTAKFDTDGTMTPVSFVWEDGIIYNIDQIKAKERCVSQRSGDTGIVYTVVVAGKECHLFYKFDKWFMERK</sequence>
<dbReference type="EMBL" id="QSUB01000012">
    <property type="protein sequence ID" value="RGN01923.1"/>
    <property type="molecule type" value="Genomic_DNA"/>
</dbReference>
<accession>A0A3E5A1E3</accession>
<evidence type="ECO:0000313" key="1">
    <source>
        <dbReference type="EMBL" id="RGN01923.1"/>
    </source>
</evidence>
<evidence type="ECO:0000313" key="2">
    <source>
        <dbReference type="EMBL" id="RHE12417.1"/>
    </source>
</evidence>
<dbReference type="EMBL" id="QSJW01000005">
    <property type="protein sequence ID" value="RHE12417.1"/>
    <property type="molecule type" value="Genomic_DNA"/>
</dbReference>